<dbReference type="VEuPathDB" id="AmoebaDB:FDP41_012500"/>
<dbReference type="VEuPathDB" id="AmoebaDB:FDP41_012198"/>
<proteinExistence type="predicted"/>
<dbReference type="EMBL" id="VFQX01000014">
    <property type="protein sequence ID" value="KAF0981390.1"/>
    <property type="molecule type" value="Genomic_DNA"/>
</dbReference>
<dbReference type="InterPro" id="IPR009784">
    <property type="entry name" value="DUF1349"/>
</dbReference>
<gene>
    <name evidence="2" type="ORF">FDP41_012198</name>
    <name evidence="1" type="ORF">FDP41_012500</name>
</gene>
<reference evidence="1 3" key="1">
    <citation type="journal article" date="2019" name="Sci. Rep.">
        <title>Nanopore sequencing improves the draft genome of the human pathogenic amoeba Naegleria fowleri.</title>
        <authorList>
            <person name="Liechti N."/>
            <person name="Schurch N."/>
            <person name="Bruggmann R."/>
            <person name="Wittwer M."/>
        </authorList>
    </citation>
    <scope>NUCLEOTIDE SEQUENCE [LARGE SCALE GENOMIC DNA]</scope>
    <source>
        <strain evidence="1 3">ATCC 30894</strain>
    </source>
</reference>
<dbReference type="RefSeq" id="XP_044566254.1">
    <property type="nucleotide sequence ID" value="XM_044702690.1"/>
</dbReference>
<dbReference type="EMBL" id="VFQX01000013">
    <property type="protein sequence ID" value="KAF0981541.1"/>
    <property type="molecule type" value="Genomic_DNA"/>
</dbReference>
<dbReference type="OrthoDB" id="42525at2759"/>
<dbReference type="VEuPathDB" id="AmoebaDB:NF0045980"/>
<name>A0A6A5C6E0_NAEFO</name>
<dbReference type="OMA" id="THYGFIR"/>
<dbReference type="AlphaFoldDB" id="A0A6A5C6E0"/>
<accession>A0A6A5C6E0</accession>
<dbReference type="Gene3D" id="2.60.120.200">
    <property type="match status" value="1"/>
</dbReference>
<evidence type="ECO:0000313" key="1">
    <source>
        <dbReference type="EMBL" id="KAF0981390.1"/>
    </source>
</evidence>
<evidence type="ECO:0000313" key="2">
    <source>
        <dbReference type="EMBL" id="KAF0981541.1"/>
    </source>
</evidence>
<evidence type="ECO:0000313" key="3">
    <source>
        <dbReference type="Proteomes" id="UP000444721"/>
    </source>
</evidence>
<organism evidence="1 3">
    <name type="scientific">Naegleria fowleri</name>
    <name type="common">Brain eating amoeba</name>
    <dbReference type="NCBI Taxonomy" id="5763"/>
    <lineage>
        <taxon>Eukaryota</taxon>
        <taxon>Discoba</taxon>
        <taxon>Heterolobosea</taxon>
        <taxon>Tetramitia</taxon>
        <taxon>Eutetramitia</taxon>
        <taxon>Vahlkampfiidae</taxon>
        <taxon>Naegleria</taxon>
    </lineage>
</organism>
<sequence length="228" mass="26195">MPIQHHFTRVETIALPSDIGVPPTIGWNWATGVAQSLFIKKGEENNSLDIKMTTSPMGDYWRKTHYGFIHDDGNFLYLNREDFKTNHNFEIQVKFKGDYQKLYDQAGIMLRVNEKQWIKTGIEFVNNVKYASAVVTREFSDWSTSPVNFDSDSSWFTIRVELVKGDVRVEYSLDDGETFHLLRIAHLFDKSSESENDILQLGIFACSPTNENGLSVEFKGLLIKKLTL</sequence>
<dbReference type="Proteomes" id="UP000444721">
    <property type="component" value="Unassembled WGS sequence"/>
</dbReference>
<comment type="caution">
    <text evidence="1">The sequence shown here is derived from an EMBL/GenBank/DDBJ whole genome shotgun (WGS) entry which is preliminary data.</text>
</comment>
<protein>
    <recommendedName>
        <fullName evidence="4">DUF1349 domain-containing protein</fullName>
    </recommendedName>
</protein>
<dbReference type="PANTHER" id="PTHR35332:SF2">
    <property type="entry name" value="REGULATION OF ENOLASE PROTEIN 1"/>
    <property type="match status" value="1"/>
</dbReference>
<evidence type="ECO:0008006" key="4">
    <source>
        <dbReference type="Google" id="ProtNLM"/>
    </source>
</evidence>
<dbReference type="VEuPathDB" id="AmoebaDB:NfTy_038720"/>
<dbReference type="InterPro" id="IPR013320">
    <property type="entry name" value="ConA-like_dom_sf"/>
</dbReference>
<keyword evidence="3" id="KW-1185">Reference proteome</keyword>
<dbReference type="SUPFAM" id="SSF49899">
    <property type="entry name" value="Concanavalin A-like lectins/glucanases"/>
    <property type="match status" value="1"/>
</dbReference>
<dbReference type="GeneID" id="68119413"/>
<dbReference type="PANTHER" id="PTHR35332">
    <property type="entry name" value="REGULATION OF ENOLASE PROTEIN 1"/>
    <property type="match status" value="1"/>
</dbReference>
<dbReference type="Pfam" id="PF07081">
    <property type="entry name" value="DUF1349"/>
    <property type="match status" value="1"/>
</dbReference>